<proteinExistence type="predicted"/>
<dbReference type="AlphaFoldDB" id="A0A9P4UFQ8"/>
<evidence type="ECO:0000313" key="2">
    <source>
        <dbReference type="Proteomes" id="UP000799764"/>
    </source>
</evidence>
<gene>
    <name evidence="1" type="ORF">P171DRAFT_518599</name>
</gene>
<evidence type="ECO:0008006" key="3">
    <source>
        <dbReference type="Google" id="ProtNLM"/>
    </source>
</evidence>
<reference evidence="1" key="1">
    <citation type="journal article" date="2020" name="Stud. Mycol.">
        <title>101 Dothideomycetes genomes: a test case for predicting lifestyles and emergence of pathogens.</title>
        <authorList>
            <person name="Haridas S."/>
            <person name="Albert R."/>
            <person name="Binder M."/>
            <person name="Bloem J."/>
            <person name="Labutti K."/>
            <person name="Salamov A."/>
            <person name="Andreopoulos B."/>
            <person name="Baker S."/>
            <person name="Barry K."/>
            <person name="Bills G."/>
            <person name="Bluhm B."/>
            <person name="Cannon C."/>
            <person name="Castanera R."/>
            <person name="Culley D."/>
            <person name="Daum C."/>
            <person name="Ezra D."/>
            <person name="Gonzalez J."/>
            <person name="Henrissat B."/>
            <person name="Kuo A."/>
            <person name="Liang C."/>
            <person name="Lipzen A."/>
            <person name="Lutzoni F."/>
            <person name="Magnuson J."/>
            <person name="Mondo S."/>
            <person name="Nolan M."/>
            <person name="Ohm R."/>
            <person name="Pangilinan J."/>
            <person name="Park H.-J."/>
            <person name="Ramirez L."/>
            <person name="Alfaro M."/>
            <person name="Sun H."/>
            <person name="Tritt A."/>
            <person name="Yoshinaga Y."/>
            <person name="Zwiers L.-H."/>
            <person name="Turgeon B."/>
            <person name="Goodwin S."/>
            <person name="Spatafora J."/>
            <person name="Crous P."/>
            <person name="Grigoriev I."/>
        </authorList>
    </citation>
    <scope>NUCLEOTIDE SEQUENCE</scope>
    <source>
        <strain evidence="1">CBS 690.94</strain>
    </source>
</reference>
<name>A0A9P4UFQ8_9PLEO</name>
<dbReference type="EMBL" id="MU001496">
    <property type="protein sequence ID" value="KAF2447502.1"/>
    <property type="molecule type" value="Genomic_DNA"/>
</dbReference>
<comment type="caution">
    <text evidence="1">The sequence shown here is derived from an EMBL/GenBank/DDBJ whole genome shotgun (WGS) entry which is preliminary data.</text>
</comment>
<sequence length="335" mass="38373">MSAVSLDNLGLSFPQEFRGLQTQHQLKEYVFSRLLMQQPTPMDSIAAHNEAVMKCPSPTTSPSLPIPPPQTSALLRLPGEIRNRVYDYVLDTFSVNDLLFEEAHALASTSRQLRAEFWPFFLSRAIFRVDLRNYAGFFSTFYPPAAPAIMRTYVGNFTFTVPSRGAAFVANVTTKGEDAQGRSLDLLPLVVLLRAAPLIRFTLDAECTWLCPRKSLRALLNYVRTSPTWVVAPLLDALTLRMREAQMAPGTWETYWIVDVGLKRDLWWVYETLGLLAWVGMRGDKGRERVTFYVSWDREVEAVGRRRRWFGRVKRGFGRMWRRVRGLKVKESQSV</sequence>
<protein>
    <recommendedName>
        <fullName evidence="3">F-box domain-containing protein</fullName>
    </recommendedName>
</protein>
<keyword evidence="2" id="KW-1185">Reference proteome</keyword>
<dbReference type="OrthoDB" id="3677049at2759"/>
<dbReference type="Proteomes" id="UP000799764">
    <property type="component" value="Unassembled WGS sequence"/>
</dbReference>
<accession>A0A9P4UFQ8</accession>
<organism evidence="1 2">
    <name type="scientific">Karstenula rhodostoma CBS 690.94</name>
    <dbReference type="NCBI Taxonomy" id="1392251"/>
    <lineage>
        <taxon>Eukaryota</taxon>
        <taxon>Fungi</taxon>
        <taxon>Dikarya</taxon>
        <taxon>Ascomycota</taxon>
        <taxon>Pezizomycotina</taxon>
        <taxon>Dothideomycetes</taxon>
        <taxon>Pleosporomycetidae</taxon>
        <taxon>Pleosporales</taxon>
        <taxon>Massarineae</taxon>
        <taxon>Didymosphaeriaceae</taxon>
        <taxon>Karstenula</taxon>
    </lineage>
</organism>
<evidence type="ECO:0000313" key="1">
    <source>
        <dbReference type="EMBL" id="KAF2447502.1"/>
    </source>
</evidence>